<comment type="caution">
    <text evidence="1">The sequence shown here is derived from an EMBL/GenBank/DDBJ whole genome shotgun (WGS) entry which is preliminary data.</text>
</comment>
<reference evidence="1 2" key="1">
    <citation type="submission" date="2012-01" db="EMBL/GenBank/DDBJ databases">
        <title>The Genome Sequence of Treponema denticola SP33.</title>
        <authorList>
            <consortium name="The Broad Institute Genome Sequencing Platform"/>
            <person name="Earl A."/>
            <person name="Ward D."/>
            <person name="Feldgarden M."/>
            <person name="Gevers D."/>
            <person name="Blanton J.M."/>
            <person name="Fenno C.J."/>
            <person name="Baranova O.V."/>
            <person name="Mathney J."/>
            <person name="Dewhirst F.E."/>
            <person name="Izard J."/>
            <person name="Young S.K."/>
            <person name="Zeng Q."/>
            <person name="Gargeya S."/>
            <person name="Fitzgerald M."/>
            <person name="Haas B."/>
            <person name="Abouelleil A."/>
            <person name="Alvarado L."/>
            <person name="Arachchi H.M."/>
            <person name="Berlin A."/>
            <person name="Chapman S.B."/>
            <person name="Gearin G."/>
            <person name="Goldberg J."/>
            <person name="Griggs A."/>
            <person name="Gujja S."/>
            <person name="Hansen M."/>
            <person name="Heiman D."/>
            <person name="Howarth C."/>
            <person name="Larimer J."/>
            <person name="Lui A."/>
            <person name="MacDonald P.J.P."/>
            <person name="McCowen C."/>
            <person name="Montmayeur A."/>
            <person name="Murphy C."/>
            <person name="Neiman D."/>
            <person name="Pearson M."/>
            <person name="Priest M."/>
            <person name="Roberts A."/>
            <person name="Saif S."/>
            <person name="Shea T."/>
            <person name="Sisk P."/>
            <person name="Stolte C."/>
            <person name="Sykes S."/>
            <person name="Wortman J."/>
            <person name="Nusbaum C."/>
            <person name="Birren B."/>
        </authorList>
    </citation>
    <scope>NUCLEOTIDE SEQUENCE [LARGE SCALE GENOMIC DNA]</scope>
    <source>
        <strain evidence="1 2">SP33</strain>
    </source>
</reference>
<dbReference type="EMBL" id="AGDZ01000013">
    <property type="protein sequence ID" value="EMB26752.1"/>
    <property type="molecule type" value="Genomic_DNA"/>
</dbReference>
<evidence type="ECO:0000313" key="1">
    <source>
        <dbReference type="EMBL" id="EMB26752.1"/>
    </source>
</evidence>
<proteinExistence type="predicted"/>
<sequence length="274" mass="32468">MKSLPLQNQIWRFIVEVIMETNNIINGLKHLSEGLFLPEEWIDWWKQNEKFAKQFLSPRWYLKIKPKMSQGLMGAALISQNAAREYLKSINQSYNENSQVNYMEGWRKQIDDISLNCDKVDIIDFDLKFTKLKQGYPNLFAVIKKHLLKNDVVENNLTEEKLTSSFFYKLLHSDVITFFYCISQLKMEGILIDFDMLELREEYIKLGELWLNSDGDELYIRPYEASVYFHDIGKNQIHIINKSFNLFIENDLSRFVYENALPNTFSGFSNQQPR</sequence>
<dbReference type="PATRIC" id="fig|999437.3.peg.408"/>
<dbReference type="HOGENOM" id="CLU_1093337_0_0_12"/>
<accession>M2BNV0</accession>
<dbReference type="AlphaFoldDB" id="M2BNV0"/>
<dbReference type="OrthoDB" id="3373257at2"/>
<dbReference type="Proteomes" id="UP000016183">
    <property type="component" value="Unassembled WGS sequence"/>
</dbReference>
<name>M2BNV0_TREDN</name>
<protein>
    <submittedName>
        <fullName evidence="1">Uncharacterized protein</fullName>
    </submittedName>
</protein>
<gene>
    <name evidence="1" type="ORF">HMPREF9733_00407</name>
</gene>
<organism evidence="1 2">
    <name type="scientific">Treponema denticola SP33</name>
    <dbReference type="NCBI Taxonomy" id="999437"/>
    <lineage>
        <taxon>Bacteria</taxon>
        <taxon>Pseudomonadati</taxon>
        <taxon>Spirochaetota</taxon>
        <taxon>Spirochaetia</taxon>
        <taxon>Spirochaetales</taxon>
        <taxon>Treponemataceae</taxon>
        <taxon>Treponema</taxon>
    </lineage>
</organism>
<evidence type="ECO:0000313" key="2">
    <source>
        <dbReference type="Proteomes" id="UP000016183"/>
    </source>
</evidence>